<organism evidence="2 3">
    <name type="scientific">Actinomycetospora rhizophila</name>
    <dbReference type="NCBI Taxonomy" id="1416876"/>
    <lineage>
        <taxon>Bacteria</taxon>
        <taxon>Bacillati</taxon>
        <taxon>Actinomycetota</taxon>
        <taxon>Actinomycetes</taxon>
        <taxon>Pseudonocardiales</taxon>
        <taxon>Pseudonocardiaceae</taxon>
        <taxon>Actinomycetospora</taxon>
    </lineage>
</organism>
<dbReference type="InterPro" id="IPR018712">
    <property type="entry name" value="Tle1-like_cat"/>
</dbReference>
<sequence length="502" mass="53510">MSVTRRLVVCCDGTWNTATDHTNVRRLHDRLAVTDEQLPRYFEGLATDGGPVRRVLDGAFGTGLPEAIREICRWLAETFRPGDELVLLGYSRGAFTARSTVGMLARCGLVAFSADQDDAARDAVVARVFSEGYRAGRDLEGLTFHPGFAPDDRAPIAFLGVWDTVGALGIPRTFGLLSGLAGTERVEFHDLELAPDVRHARQAVALDERRGPYVPSLWPTPPPDRHTTFAQVWFPGGHGDVGGGGSGTALSDGALRWMLDELDATIAPRWRTDAPPRPEGDPCGPHDDGVDGLWRLLSPRPRPAPRVVEGAPDVSASAVARRRCDSVDSWDPPYRPGRVLAVGESAVVAVGADEPWVETGLFLVPGRYALAVSGEWRDHGAASPGTGASPWPVTSWPAYTVGTALDGVRRLVERVTGNARSDVVGSRRVPEAAWLELVAAVADDVVDVDGTVREGTTVPIGPTGHHELATARGGYLYAFANDAWTGYGSNGGAVALSVARVG</sequence>
<protein>
    <submittedName>
        <fullName evidence="2">DUF2235 domain-containing protein</fullName>
    </submittedName>
</protein>
<evidence type="ECO:0000259" key="1">
    <source>
        <dbReference type="Pfam" id="PF09994"/>
    </source>
</evidence>
<keyword evidence="3" id="KW-1185">Reference proteome</keyword>
<dbReference type="EMBL" id="JBHSKG010000019">
    <property type="protein sequence ID" value="MFC5141894.1"/>
    <property type="molecule type" value="Genomic_DNA"/>
</dbReference>
<name>A0ABV9ZN54_9PSEU</name>
<evidence type="ECO:0000313" key="2">
    <source>
        <dbReference type="EMBL" id="MFC5141894.1"/>
    </source>
</evidence>
<accession>A0ABV9ZN54</accession>
<gene>
    <name evidence="2" type="ORF">ACFPK1_26920</name>
</gene>
<dbReference type="Proteomes" id="UP001596175">
    <property type="component" value="Unassembled WGS sequence"/>
</dbReference>
<dbReference type="PANTHER" id="PTHR33840">
    <property type="match status" value="1"/>
</dbReference>
<dbReference type="PANTHER" id="PTHR33840:SF1">
    <property type="entry name" value="TLE1 PHOSPHOLIPASE DOMAIN-CONTAINING PROTEIN"/>
    <property type="match status" value="1"/>
</dbReference>
<proteinExistence type="predicted"/>
<dbReference type="Pfam" id="PF09994">
    <property type="entry name" value="T6SS_Tle1-like_cat"/>
    <property type="match status" value="1"/>
</dbReference>
<dbReference type="RefSeq" id="WP_378024030.1">
    <property type="nucleotide sequence ID" value="NZ_JBHSKG010000019.1"/>
</dbReference>
<evidence type="ECO:0000313" key="3">
    <source>
        <dbReference type="Proteomes" id="UP001596175"/>
    </source>
</evidence>
<reference evidence="3" key="1">
    <citation type="journal article" date="2019" name="Int. J. Syst. Evol. Microbiol.">
        <title>The Global Catalogue of Microorganisms (GCM) 10K type strain sequencing project: providing services to taxonomists for standard genome sequencing and annotation.</title>
        <authorList>
            <consortium name="The Broad Institute Genomics Platform"/>
            <consortium name="The Broad Institute Genome Sequencing Center for Infectious Disease"/>
            <person name="Wu L."/>
            <person name="Ma J."/>
        </authorList>
    </citation>
    <scope>NUCLEOTIDE SEQUENCE [LARGE SCALE GENOMIC DNA]</scope>
    <source>
        <strain evidence="3">XZYJ18</strain>
    </source>
</reference>
<feature type="domain" description="T6SS Phospholipase effector Tle1-like catalytic" evidence="1">
    <location>
        <begin position="5"/>
        <end position="261"/>
    </location>
</feature>
<comment type="caution">
    <text evidence="2">The sequence shown here is derived from an EMBL/GenBank/DDBJ whole genome shotgun (WGS) entry which is preliminary data.</text>
</comment>